<accession>A0A239AKM0</accession>
<dbReference type="RefSeq" id="WP_089274272.1">
    <property type="nucleotide sequence ID" value="NZ_FZOC01000004.1"/>
</dbReference>
<dbReference type="Proteomes" id="UP000198324">
    <property type="component" value="Unassembled WGS sequence"/>
</dbReference>
<keyword evidence="2" id="KW-1185">Reference proteome</keyword>
<dbReference type="Pfam" id="PF09709">
    <property type="entry name" value="Cas_Csd1"/>
    <property type="match status" value="1"/>
</dbReference>
<reference evidence="1 2" key="1">
    <citation type="submission" date="2017-06" db="EMBL/GenBank/DDBJ databases">
        <authorList>
            <person name="Kim H.J."/>
            <person name="Triplett B.A."/>
        </authorList>
    </citation>
    <scope>NUCLEOTIDE SEQUENCE [LARGE SCALE GENOMIC DNA]</scope>
    <source>
        <strain evidence="1 2">DSM 13116</strain>
    </source>
</reference>
<organism evidence="1 2">
    <name type="scientific">Humidesulfovibrio mexicanus</name>
    <dbReference type="NCBI Taxonomy" id="147047"/>
    <lineage>
        <taxon>Bacteria</taxon>
        <taxon>Pseudomonadati</taxon>
        <taxon>Thermodesulfobacteriota</taxon>
        <taxon>Desulfovibrionia</taxon>
        <taxon>Desulfovibrionales</taxon>
        <taxon>Desulfovibrionaceae</taxon>
        <taxon>Humidesulfovibrio</taxon>
    </lineage>
</organism>
<name>A0A239AKM0_9BACT</name>
<dbReference type="AlphaFoldDB" id="A0A239AKM0"/>
<dbReference type="InterPro" id="IPR010144">
    <property type="entry name" value="CRISPR-assoc_prot_Csd1-typ"/>
</dbReference>
<sequence>MILQALDAYFRRLAADEDSGIPLRGFSRQPVPFALELGPDGELKQVLDLRDHSGKKPVPRQLVVPEAAKRTVAVMPNFLWDNSGYVLGADSKGKPERSAQCFEAFRQKLREVCSGVEDEGVDAVLAFLGSWSPERAAELPHWEEMSGLNLVFRLAGRREYVHERPKVREAWLKHYFAGTSEVLGQCLVTGLEGQPIARLHADLKGVRGAQSKGATLVGFNLDAFASYGKQQSYNAPVSEEAAFNYTTALNHLLRRDGGRRVQIGDATVVFWTERATRSEGLFPAIFGQGDGQGEDQGDVADLRAFLEAVREGKMPNELKDEGGVRFYALGLSPNASRLSVRFWHSGTVEELWRRIGQHFADLRIVKRFEKEQDFPPQWLLLKAVALREELDNISPLLSGALMRSILTGAAYPGALLSAVMGRIRAEQEVTYPRAALIKACIVRNARQREQNPEVDFVSLDEQFKNVPYRLGRLFAVLEKLQQEAIPGINATIKDRYFGSASATPRATFPILLRLAQHHVSKLKYGYVYDNSIQDILDGIDPQKDFPAHLALEDQGRFALGYYHQRKALWTSKKNAAPETANITPTEE</sequence>
<proteinExistence type="predicted"/>
<dbReference type="OrthoDB" id="9778918at2"/>
<dbReference type="NCBIfam" id="TIGR01863">
    <property type="entry name" value="cas_Csd1"/>
    <property type="match status" value="1"/>
</dbReference>
<evidence type="ECO:0000313" key="2">
    <source>
        <dbReference type="Proteomes" id="UP000198324"/>
    </source>
</evidence>
<gene>
    <name evidence="1" type="ORF">SAMN04488503_2040</name>
</gene>
<dbReference type="EMBL" id="FZOC01000004">
    <property type="protein sequence ID" value="SNR95921.1"/>
    <property type="molecule type" value="Genomic_DNA"/>
</dbReference>
<dbReference type="CDD" id="cd09757">
    <property type="entry name" value="Cas8c_I-C"/>
    <property type="match status" value="1"/>
</dbReference>
<evidence type="ECO:0000313" key="1">
    <source>
        <dbReference type="EMBL" id="SNR95921.1"/>
    </source>
</evidence>
<protein>
    <submittedName>
        <fullName evidence="1">CRISPR-associated protein, Csd1 family</fullName>
    </submittedName>
</protein>